<organism evidence="3 4">
    <name type="scientific">Amnibacterium flavum</name>
    <dbReference type="NCBI Taxonomy" id="2173173"/>
    <lineage>
        <taxon>Bacteria</taxon>
        <taxon>Bacillati</taxon>
        <taxon>Actinomycetota</taxon>
        <taxon>Actinomycetes</taxon>
        <taxon>Micrococcales</taxon>
        <taxon>Microbacteriaceae</taxon>
        <taxon>Amnibacterium</taxon>
    </lineage>
</organism>
<proteinExistence type="predicted"/>
<evidence type="ECO:0000256" key="2">
    <source>
        <dbReference type="SAM" id="Phobius"/>
    </source>
</evidence>
<name>A0A2V1HRH8_9MICO</name>
<keyword evidence="2" id="KW-0812">Transmembrane</keyword>
<accession>A0A2V1HRH8</accession>
<keyword evidence="2" id="KW-0472">Membrane</keyword>
<dbReference type="Proteomes" id="UP000244893">
    <property type="component" value="Unassembled WGS sequence"/>
</dbReference>
<feature type="region of interest" description="Disordered" evidence="1">
    <location>
        <begin position="1"/>
        <end position="28"/>
    </location>
</feature>
<protein>
    <recommendedName>
        <fullName evidence="5">Prepilin-type N-terminal cleavage/methylation domain-containing protein</fullName>
    </recommendedName>
</protein>
<evidence type="ECO:0000313" key="4">
    <source>
        <dbReference type="Proteomes" id="UP000244893"/>
    </source>
</evidence>
<reference evidence="3 4" key="1">
    <citation type="submission" date="2018-05" db="EMBL/GenBank/DDBJ databases">
        <title>Amnibacterium sp. M8JJ-5, whole genome shotgun sequence.</title>
        <authorList>
            <person name="Tuo L."/>
        </authorList>
    </citation>
    <scope>NUCLEOTIDE SEQUENCE [LARGE SCALE GENOMIC DNA]</scope>
    <source>
        <strain evidence="3 4">M8JJ-5</strain>
    </source>
</reference>
<evidence type="ECO:0000313" key="3">
    <source>
        <dbReference type="EMBL" id="PVZ95148.1"/>
    </source>
</evidence>
<dbReference type="EMBL" id="QEOP01000001">
    <property type="protein sequence ID" value="PVZ95148.1"/>
    <property type="molecule type" value="Genomic_DNA"/>
</dbReference>
<dbReference type="NCBIfam" id="TIGR02532">
    <property type="entry name" value="IV_pilin_GFxxxE"/>
    <property type="match status" value="1"/>
</dbReference>
<keyword evidence="2" id="KW-1133">Transmembrane helix</keyword>
<evidence type="ECO:0000256" key="1">
    <source>
        <dbReference type="SAM" id="MobiDB-lite"/>
    </source>
</evidence>
<sequence length="268" mass="27665">MRSDQDLRRHGPRPRGRGPGSPAPTAAQRRLLPVDIPRLRVGLILGRRRGHVPRARERRYAHLRERTVIGLENCPADPAGGSDDEGFTLIELLVYIALLGVVLAVVSSILISAVQGQGKVASLNTSASAGQVAARSLVEGVRNASGFKVSALTAGGQLVQARVGSASPGGAIAWRCQSWYYSVSAGAILTRSSRTGLVAAPGSDIAGWTKVATGVSVPTGVAAPFVGASSRLSIDFQIAGTGGTKLRIATTTTSSAQTDTTTGPATCY</sequence>
<dbReference type="OrthoDB" id="5117911at2"/>
<comment type="caution">
    <text evidence="3">The sequence shown here is derived from an EMBL/GenBank/DDBJ whole genome shotgun (WGS) entry which is preliminary data.</text>
</comment>
<keyword evidence="4" id="KW-1185">Reference proteome</keyword>
<dbReference type="InterPro" id="IPR012902">
    <property type="entry name" value="N_methyl_site"/>
</dbReference>
<evidence type="ECO:0008006" key="5">
    <source>
        <dbReference type="Google" id="ProtNLM"/>
    </source>
</evidence>
<dbReference type="Pfam" id="PF07963">
    <property type="entry name" value="N_methyl"/>
    <property type="match status" value="1"/>
</dbReference>
<feature type="transmembrane region" description="Helical" evidence="2">
    <location>
        <begin position="92"/>
        <end position="114"/>
    </location>
</feature>
<dbReference type="AlphaFoldDB" id="A0A2V1HRH8"/>
<gene>
    <name evidence="3" type="ORF">DDQ50_01035</name>
</gene>